<protein>
    <submittedName>
        <fullName evidence="1">Uncharacterized protein</fullName>
    </submittedName>
</protein>
<organism evidence="1 2">
    <name type="scientific">Desulfacinum hydrothermale DSM 13146</name>
    <dbReference type="NCBI Taxonomy" id="1121390"/>
    <lineage>
        <taxon>Bacteria</taxon>
        <taxon>Pseudomonadati</taxon>
        <taxon>Thermodesulfobacteriota</taxon>
        <taxon>Syntrophobacteria</taxon>
        <taxon>Syntrophobacterales</taxon>
        <taxon>Syntrophobacteraceae</taxon>
        <taxon>Desulfacinum</taxon>
    </lineage>
</organism>
<accession>A0A1W1XYJ5</accession>
<dbReference type="STRING" id="1121390.SAMN02746041_03292"/>
<name>A0A1W1XYJ5_9BACT</name>
<dbReference type="Gene3D" id="1.10.10.10">
    <property type="entry name" value="Winged helix-like DNA-binding domain superfamily/Winged helix DNA-binding domain"/>
    <property type="match status" value="1"/>
</dbReference>
<keyword evidence="2" id="KW-1185">Reference proteome</keyword>
<evidence type="ECO:0000313" key="1">
    <source>
        <dbReference type="EMBL" id="SMC28631.1"/>
    </source>
</evidence>
<dbReference type="EMBL" id="FWXF01000042">
    <property type="protein sequence ID" value="SMC28631.1"/>
    <property type="molecule type" value="Genomic_DNA"/>
</dbReference>
<gene>
    <name evidence="1" type="ORF">SAMN02746041_03292</name>
</gene>
<dbReference type="InterPro" id="IPR036390">
    <property type="entry name" value="WH_DNA-bd_sf"/>
</dbReference>
<dbReference type="CDD" id="cd00090">
    <property type="entry name" value="HTH_ARSR"/>
    <property type="match status" value="1"/>
</dbReference>
<dbReference type="InterPro" id="IPR011991">
    <property type="entry name" value="ArsR-like_HTH"/>
</dbReference>
<dbReference type="Proteomes" id="UP000192783">
    <property type="component" value="Unassembled WGS sequence"/>
</dbReference>
<dbReference type="InterPro" id="IPR036388">
    <property type="entry name" value="WH-like_DNA-bd_sf"/>
</dbReference>
<sequence length="183" mass="20892">MPKRGEGLAGRCRAVWTKMGPQRIWTADELADAVGIQSYADKKMIWTVLRDARRRGEIERVDKGKYRARAGAGRRCGRDRMWSVIRMRRRITADDLAELAGVERSYASSYLRDLARTEVVRARWQGRQRVYELAHGYTGHMQTPPGDNAERIRRFRAKKKAAMEALDKAMGALQEARAALADD</sequence>
<dbReference type="AlphaFoldDB" id="A0A1W1XYJ5"/>
<evidence type="ECO:0000313" key="2">
    <source>
        <dbReference type="Proteomes" id="UP000192783"/>
    </source>
</evidence>
<dbReference type="SUPFAM" id="SSF46785">
    <property type="entry name" value="Winged helix' DNA-binding domain"/>
    <property type="match status" value="1"/>
</dbReference>
<proteinExistence type="predicted"/>
<dbReference type="GO" id="GO:0006355">
    <property type="term" value="P:regulation of DNA-templated transcription"/>
    <property type="evidence" value="ECO:0007669"/>
    <property type="project" value="UniProtKB-ARBA"/>
</dbReference>
<reference evidence="1" key="1">
    <citation type="submission" date="2017-04" db="EMBL/GenBank/DDBJ databases">
        <authorList>
            <person name="Afonso C.L."/>
            <person name="Miller P.J."/>
            <person name="Scott M.A."/>
            <person name="Spackman E."/>
            <person name="Goraichik I."/>
            <person name="Dimitrov K.M."/>
            <person name="Suarez D.L."/>
            <person name="Swayne D.E."/>
        </authorList>
    </citation>
    <scope>NUCLEOTIDE SEQUENCE [LARGE SCALE GENOMIC DNA]</scope>
    <source>
        <strain evidence="1">DSM 13146</strain>
    </source>
</reference>